<organism evidence="11 12">
    <name type="scientific">Virgisporangium aurantiacum</name>
    <dbReference type="NCBI Taxonomy" id="175570"/>
    <lineage>
        <taxon>Bacteria</taxon>
        <taxon>Bacillati</taxon>
        <taxon>Actinomycetota</taxon>
        <taxon>Actinomycetes</taxon>
        <taxon>Micromonosporales</taxon>
        <taxon>Micromonosporaceae</taxon>
        <taxon>Virgisporangium</taxon>
    </lineage>
</organism>
<evidence type="ECO:0000256" key="5">
    <source>
        <dbReference type="ARBA" id="ARBA00022692"/>
    </source>
</evidence>
<evidence type="ECO:0000256" key="7">
    <source>
        <dbReference type="ARBA" id="ARBA00023136"/>
    </source>
</evidence>
<sequence>MNEVSGDRPLVSIVIPALDEADNIPSLMERISQFEADHPEYAFELVLIDDGSSDGTADLVLSHAGPAQRVTVVSLARSFGAHYAISAGLSHCLGDCAVVLGADQQEPNTVLAEFLAHWESGSEVVWGVRRSRTGRSFFQEAASKSFSLLFTRYANLANYPPEGPSGVLLDRCVIDAVDRLPERNRNVLALIAWLGFTQTRVDYDQIARKAGQSRWTRRKMVKLAVDSLIQFSSMPLRACTLTGIGVAVVGLLYALVLVVRSLIGVDTPSGWPTVLVIILLLGGTQLTVIGGMGEYLWRAVEEARGRPLYVVRDVRVRGADPASVPAAPRRGRRQTAGPGGDAPAFGGWPGGAGDGTAGPTREQVVTNVRQSASAMSKGE</sequence>
<feature type="compositionally biased region" description="Gly residues" evidence="8">
    <location>
        <begin position="347"/>
        <end position="356"/>
    </location>
</feature>
<evidence type="ECO:0000256" key="9">
    <source>
        <dbReference type="SAM" id="Phobius"/>
    </source>
</evidence>
<dbReference type="PANTHER" id="PTHR48090">
    <property type="entry name" value="UNDECAPRENYL-PHOSPHATE 4-DEOXY-4-FORMAMIDO-L-ARABINOSE TRANSFERASE-RELATED"/>
    <property type="match status" value="1"/>
</dbReference>
<comment type="similarity">
    <text evidence="2">Belongs to the glycosyltransferase 2 family.</text>
</comment>
<feature type="transmembrane region" description="Helical" evidence="9">
    <location>
        <begin position="238"/>
        <end position="263"/>
    </location>
</feature>
<gene>
    <name evidence="11" type="ORF">Vau01_116520</name>
</gene>
<evidence type="ECO:0000313" key="12">
    <source>
        <dbReference type="Proteomes" id="UP000612585"/>
    </source>
</evidence>
<keyword evidence="7 9" id="KW-0472">Membrane</keyword>
<evidence type="ECO:0000256" key="1">
    <source>
        <dbReference type="ARBA" id="ARBA00004141"/>
    </source>
</evidence>
<dbReference type="PANTHER" id="PTHR48090:SF1">
    <property type="entry name" value="PROPHAGE BACTOPRENOL GLUCOSYL TRANSFERASE HOMOLOG"/>
    <property type="match status" value="1"/>
</dbReference>
<dbReference type="InterPro" id="IPR001173">
    <property type="entry name" value="Glyco_trans_2-like"/>
</dbReference>
<feature type="compositionally biased region" description="Polar residues" evidence="8">
    <location>
        <begin position="363"/>
        <end position="379"/>
    </location>
</feature>
<proteinExistence type="inferred from homology"/>
<reference evidence="11" key="1">
    <citation type="submission" date="2021-01" db="EMBL/GenBank/DDBJ databases">
        <title>Whole genome shotgun sequence of Virgisporangium aurantiacum NBRC 16421.</title>
        <authorList>
            <person name="Komaki H."/>
            <person name="Tamura T."/>
        </authorList>
    </citation>
    <scope>NUCLEOTIDE SEQUENCE</scope>
    <source>
        <strain evidence="11">NBRC 16421</strain>
    </source>
</reference>
<dbReference type="GO" id="GO:0005886">
    <property type="term" value="C:plasma membrane"/>
    <property type="evidence" value="ECO:0007669"/>
    <property type="project" value="TreeGrafter"/>
</dbReference>
<dbReference type="Gene3D" id="3.90.550.10">
    <property type="entry name" value="Spore Coat Polysaccharide Biosynthesis Protein SpsA, Chain A"/>
    <property type="match status" value="1"/>
</dbReference>
<evidence type="ECO:0000313" key="11">
    <source>
        <dbReference type="EMBL" id="GIJ64136.1"/>
    </source>
</evidence>
<keyword evidence="3" id="KW-0328">Glycosyltransferase</keyword>
<evidence type="ECO:0000256" key="3">
    <source>
        <dbReference type="ARBA" id="ARBA00022676"/>
    </source>
</evidence>
<evidence type="ECO:0000256" key="6">
    <source>
        <dbReference type="ARBA" id="ARBA00022989"/>
    </source>
</evidence>
<evidence type="ECO:0000256" key="2">
    <source>
        <dbReference type="ARBA" id="ARBA00006739"/>
    </source>
</evidence>
<feature type="domain" description="Glycosyltransferase 2-like" evidence="10">
    <location>
        <begin position="12"/>
        <end position="145"/>
    </location>
</feature>
<evidence type="ECO:0000256" key="8">
    <source>
        <dbReference type="SAM" id="MobiDB-lite"/>
    </source>
</evidence>
<dbReference type="InterPro" id="IPR050256">
    <property type="entry name" value="Glycosyltransferase_2"/>
</dbReference>
<dbReference type="AlphaFoldDB" id="A0A8J4E744"/>
<keyword evidence="4 11" id="KW-0808">Transferase</keyword>
<evidence type="ECO:0000259" key="10">
    <source>
        <dbReference type="Pfam" id="PF00535"/>
    </source>
</evidence>
<dbReference type="Proteomes" id="UP000612585">
    <property type="component" value="Unassembled WGS sequence"/>
</dbReference>
<dbReference type="CDD" id="cd04187">
    <property type="entry name" value="DPM1_like_bac"/>
    <property type="match status" value="1"/>
</dbReference>
<dbReference type="GO" id="GO:0016757">
    <property type="term" value="F:glycosyltransferase activity"/>
    <property type="evidence" value="ECO:0007669"/>
    <property type="project" value="UniProtKB-KW"/>
</dbReference>
<keyword evidence="6 9" id="KW-1133">Transmembrane helix</keyword>
<comment type="subcellular location">
    <subcellularLocation>
        <location evidence="1">Membrane</location>
        <topology evidence="1">Multi-pass membrane protein</topology>
    </subcellularLocation>
</comment>
<comment type="caution">
    <text evidence="11">The sequence shown here is derived from an EMBL/GenBank/DDBJ whole genome shotgun (WGS) entry which is preliminary data.</text>
</comment>
<dbReference type="RefSeq" id="WP_204012103.1">
    <property type="nucleotide sequence ID" value="NZ_BOPG01000109.1"/>
</dbReference>
<dbReference type="SUPFAM" id="SSF53448">
    <property type="entry name" value="Nucleotide-diphospho-sugar transferases"/>
    <property type="match status" value="1"/>
</dbReference>
<dbReference type="InterPro" id="IPR029044">
    <property type="entry name" value="Nucleotide-diphossugar_trans"/>
</dbReference>
<name>A0A8J4E744_9ACTN</name>
<accession>A0A8J4E744</accession>
<keyword evidence="5 9" id="KW-0812">Transmembrane</keyword>
<feature type="region of interest" description="Disordered" evidence="8">
    <location>
        <begin position="321"/>
        <end position="379"/>
    </location>
</feature>
<evidence type="ECO:0000256" key="4">
    <source>
        <dbReference type="ARBA" id="ARBA00022679"/>
    </source>
</evidence>
<dbReference type="EMBL" id="BOPG01000109">
    <property type="protein sequence ID" value="GIJ64136.1"/>
    <property type="molecule type" value="Genomic_DNA"/>
</dbReference>
<dbReference type="Pfam" id="PF00535">
    <property type="entry name" value="Glycos_transf_2"/>
    <property type="match status" value="1"/>
</dbReference>
<protein>
    <submittedName>
        <fullName evidence="11">Glycosyl transferase family 2</fullName>
    </submittedName>
</protein>
<feature type="transmembrane region" description="Helical" evidence="9">
    <location>
        <begin position="275"/>
        <end position="297"/>
    </location>
</feature>
<keyword evidence="12" id="KW-1185">Reference proteome</keyword>